<dbReference type="InterPro" id="IPR012263">
    <property type="entry name" value="M_m6A_EcoRV"/>
</dbReference>
<dbReference type="GO" id="GO:0032259">
    <property type="term" value="P:methylation"/>
    <property type="evidence" value="ECO:0007669"/>
    <property type="project" value="UniProtKB-KW"/>
</dbReference>
<dbReference type="GO" id="GO:0006298">
    <property type="term" value="P:mismatch repair"/>
    <property type="evidence" value="ECO:0007669"/>
    <property type="project" value="TreeGrafter"/>
</dbReference>
<dbReference type="PANTHER" id="PTHR30481">
    <property type="entry name" value="DNA ADENINE METHYLASE"/>
    <property type="match status" value="1"/>
</dbReference>
<dbReference type="InterPro" id="IPR012327">
    <property type="entry name" value="MeTrfase_D12"/>
</dbReference>
<evidence type="ECO:0000256" key="3">
    <source>
        <dbReference type="ARBA" id="ARBA00022691"/>
    </source>
</evidence>
<dbReference type="SUPFAM" id="SSF53335">
    <property type="entry name" value="S-adenosyl-L-methionine-dependent methyltransferases"/>
    <property type="match status" value="1"/>
</dbReference>
<dbReference type="Gene3D" id="3.40.50.150">
    <property type="entry name" value="Vaccinia Virus protein VP39"/>
    <property type="match status" value="2"/>
</dbReference>
<dbReference type="GO" id="GO:0009307">
    <property type="term" value="P:DNA restriction-modification system"/>
    <property type="evidence" value="ECO:0007669"/>
    <property type="project" value="InterPro"/>
</dbReference>
<evidence type="ECO:0000256" key="1">
    <source>
        <dbReference type="ARBA" id="ARBA00022603"/>
    </source>
</evidence>
<dbReference type="RefSeq" id="WP_349947322.1">
    <property type="nucleotide sequence ID" value="NZ_CP157940.1"/>
</dbReference>
<dbReference type="PANTHER" id="PTHR30481:SF4">
    <property type="entry name" value="SITE-SPECIFIC DNA-METHYLTRANSFERASE (ADENINE-SPECIFIC)"/>
    <property type="match status" value="1"/>
</dbReference>
<dbReference type="PIRSF" id="PIRSF000398">
    <property type="entry name" value="M_m6A_EcoRV"/>
    <property type="match status" value="1"/>
</dbReference>
<name>A0AAU7PQT5_9FIRM</name>
<dbReference type="PRINTS" id="PR00505">
    <property type="entry name" value="D12N6MTFRASE"/>
</dbReference>
<dbReference type="GO" id="GO:0009007">
    <property type="term" value="F:site-specific DNA-methyltransferase (adenine-specific) activity"/>
    <property type="evidence" value="ECO:0007669"/>
    <property type="project" value="UniProtKB-EC"/>
</dbReference>
<evidence type="ECO:0000313" key="4">
    <source>
        <dbReference type="EMBL" id="XBS54630.1"/>
    </source>
</evidence>
<dbReference type="InterPro" id="IPR029063">
    <property type="entry name" value="SAM-dependent_MTases_sf"/>
</dbReference>
<reference evidence="4" key="1">
    <citation type="submission" date="2024-06" db="EMBL/GenBank/DDBJ databases">
        <title>Lacrimispora cavernae sp. nov., a novel anaerobe isolated from bat guano pile inside a cave.</title>
        <authorList>
            <person name="Miller S.L."/>
            <person name="Lu N."/>
            <person name="King J."/>
            <person name="Sankaranarayanan K."/>
            <person name="Lawson P.A."/>
        </authorList>
    </citation>
    <scope>NUCLEOTIDE SEQUENCE</scope>
    <source>
        <strain evidence="4">BS-2</strain>
    </source>
</reference>
<keyword evidence="1 4" id="KW-0489">Methyltransferase</keyword>
<gene>
    <name evidence="4" type="ORF">ABFV83_02215</name>
</gene>
<dbReference type="AlphaFoldDB" id="A0AAU7PQT5"/>
<dbReference type="GO" id="GO:0043565">
    <property type="term" value="F:sequence-specific DNA binding"/>
    <property type="evidence" value="ECO:0007669"/>
    <property type="project" value="TreeGrafter"/>
</dbReference>
<protein>
    <submittedName>
        <fullName evidence="4">DNA adenine methylase</fullName>
    </submittedName>
</protein>
<dbReference type="GO" id="GO:1904047">
    <property type="term" value="F:S-adenosyl-L-methionine binding"/>
    <property type="evidence" value="ECO:0007669"/>
    <property type="project" value="TreeGrafter"/>
</dbReference>
<proteinExistence type="predicted"/>
<dbReference type="Pfam" id="PF02086">
    <property type="entry name" value="MethyltransfD12"/>
    <property type="match status" value="1"/>
</dbReference>
<sequence length="281" mass="32791">MKSLLHYPGSKKRIASWIIENMPKHHSYLDPYFGGGAILFAKPPSRIETVNDLDGDVVNFFRVIQNPESCQELQDWLTYTPYSRQVYEETFQEEPQSPVERAGYFAVRSMQSHGFRLNGDCGWKKDVYGREAAYAVRNWNKLPEALAEMVVRLKGVQIENRPALELIRAFDHENVLIYLDPPYVLSTRGRKQYRHEMSDQDHEELLETVIHSRAKVMLSGYDCDLYERYLKDWYKLQMPARAQNNHRRVETLWMNFEPVEQMRLESKAGQEAGAPALMPAT</sequence>
<keyword evidence="2" id="KW-0808">Transferase</keyword>
<organism evidence="4">
    <name type="scientific">Lacrimispora sp. BS-2</name>
    <dbReference type="NCBI Taxonomy" id="3151850"/>
    <lineage>
        <taxon>Bacteria</taxon>
        <taxon>Bacillati</taxon>
        <taxon>Bacillota</taxon>
        <taxon>Clostridia</taxon>
        <taxon>Lachnospirales</taxon>
        <taxon>Lachnospiraceae</taxon>
        <taxon>Lacrimispora</taxon>
    </lineage>
</organism>
<dbReference type="EMBL" id="CP157940">
    <property type="protein sequence ID" value="XBS54630.1"/>
    <property type="molecule type" value="Genomic_DNA"/>
</dbReference>
<keyword evidence="3" id="KW-0949">S-adenosyl-L-methionine</keyword>
<evidence type="ECO:0000256" key="2">
    <source>
        <dbReference type="ARBA" id="ARBA00022679"/>
    </source>
</evidence>
<accession>A0AAU7PQT5</accession>